<name>A0A1S0TSG0_LOALO</name>
<dbReference type="OrthoDB" id="5868959at2759"/>
<organism evidence="3">
    <name type="scientific">Loa loa</name>
    <name type="common">Eye worm</name>
    <name type="synonym">Filaria loa</name>
    <dbReference type="NCBI Taxonomy" id="7209"/>
    <lineage>
        <taxon>Eukaryota</taxon>
        <taxon>Metazoa</taxon>
        <taxon>Ecdysozoa</taxon>
        <taxon>Nematoda</taxon>
        <taxon>Chromadorea</taxon>
        <taxon>Rhabditida</taxon>
        <taxon>Spirurina</taxon>
        <taxon>Spiruromorpha</taxon>
        <taxon>Filarioidea</taxon>
        <taxon>Onchocercidae</taxon>
        <taxon>Loa</taxon>
    </lineage>
</organism>
<dbReference type="PANTHER" id="PTHR24410">
    <property type="entry name" value="HL07962P-RELATED"/>
    <property type="match status" value="1"/>
</dbReference>
<dbReference type="PROSITE" id="PS50088">
    <property type="entry name" value="ANK_REPEAT"/>
    <property type="match status" value="1"/>
</dbReference>
<dbReference type="OMA" id="EHSANER"/>
<dbReference type="InterPro" id="IPR000210">
    <property type="entry name" value="BTB/POZ_dom"/>
</dbReference>
<feature type="repeat" description="ANK" evidence="1">
    <location>
        <begin position="250"/>
        <end position="282"/>
    </location>
</feature>
<gene>
    <name evidence="3" type="ORF">LOAG_09760</name>
</gene>
<dbReference type="RefSeq" id="XP_003145334.1">
    <property type="nucleotide sequence ID" value="XM_003145286.2"/>
</dbReference>
<dbReference type="GeneID" id="9947202"/>
<accession>A0A1S0TSG0</accession>
<dbReference type="SMART" id="SM00225">
    <property type="entry name" value="BTB"/>
    <property type="match status" value="1"/>
</dbReference>
<sequence>MASFMEFLQMEHVKLLQNYADLQKRYDILASTRGNNDACIGDTSKLSFVQKLVTKITEIYDNDLYSDITIHCDGHQFRGHRLVIATRTDYWDDLSGIDRIEFEDITYNIGCAVLKWMYTDHVDGLLGTRCLMQIFTTAVKYRFLDLQIRCELLLLGRIDYDSCVMLYEFATKNDLVQLKDYCEKMIKAKWNEFSADDFAKISASLLYDLIKSCAEHVLHSIIRLRRSDTLLLFFIEHFEELPKLCNEEVSSTFPLELALESDQIEMATSLVNHHADVNVIDSNGRTLLMRMLMKNKVDALVFLTQNGANFGYEVGITNENLLHIAASTKCSYDLIEWLSANLNHFSVNDVDCDLK</sequence>
<reference evidence="3" key="1">
    <citation type="submission" date="2012-04" db="EMBL/GenBank/DDBJ databases">
        <title>The Genome Sequence of Loa loa.</title>
        <authorList>
            <consortium name="The Broad Institute Genome Sequencing Platform"/>
            <consortium name="Broad Institute Genome Sequencing Center for Infectious Disease"/>
            <person name="Nutman T.B."/>
            <person name="Fink D.L."/>
            <person name="Russ C."/>
            <person name="Young S."/>
            <person name="Zeng Q."/>
            <person name="Gargeya S."/>
            <person name="Alvarado L."/>
            <person name="Berlin A."/>
            <person name="Chapman S.B."/>
            <person name="Chen Z."/>
            <person name="Freedman E."/>
            <person name="Gellesch M."/>
            <person name="Goldberg J."/>
            <person name="Griggs A."/>
            <person name="Gujja S."/>
            <person name="Heilman E.R."/>
            <person name="Heiman D."/>
            <person name="Howarth C."/>
            <person name="Mehta T."/>
            <person name="Neiman D."/>
            <person name="Pearson M."/>
            <person name="Roberts A."/>
            <person name="Saif S."/>
            <person name="Shea T."/>
            <person name="Shenoy N."/>
            <person name="Sisk P."/>
            <person name="Stolte C."/>
            <person name="Sykes S."/>
            <person name="White J."/>
            <person name="Yandava C."/>
            <person name="Haas B."/>
            <person name="Henn M.R."/>
            <person name="Nusbaum C."/>
            <person name="Birren B."/>
        </authorList>
    </citation>
    <scope>NUCLEOTIDE SEQUENCE [LARGE SCALE GENOMIC DNA]</scope>
</reference>
<dbReference type="SUPFAM" id="SSF54695">
    <property type="entry name" value="POZ domain"/>
    <property type="match status" value="1"/>
</dbReference>
<feature type="domain" description="BTB" evidence="2">
    <location>
        <begin position="66"/>
        <end position="123"/>
    </location>
</feature>
<dbReference type="EMBL" id="JH712079">
    <property type="protein sequence ID" value="EFO18734.1"/>
    <property type="molecule type" value="Genomic_DNA"/>
</dbReference>
<keyword evidence="1" id="KW-0040">ANK repeat</keyword>
<protein>
    <recommendedName>
        <fullName evidence="2">BTB domain-containing protein</fullName>
    </recommendedName>
</protein>
<dbReference type="Gene3D" id="1.25.40.20">
    <property type="entry name" value="Ankyrin repeat-containing domain"/>
    <property type="match status" value="1"/>
</dbReference>
<dbReference type="InterPro" id="IPR036770">
    <property type="entry name" value="Ankyrin_rpt-contain_sf"/>
</dbReference>
<dbReference type="KEGG" id="loa:LOAG_09760"/>
<dbReference type="Pfam" id="PF12796">
    <property type="entry name" value="Ank_2"/>
    <property type="match status" value="1"/>
</dbReference>
<evidence type="ECO:0000313" key="3">
    <source>
        <dbReference type="EMBL" id="EFO18734.1"/>
    </source>
</evidence>
<dbReference type="AlphaFoldDB" id="A0A1S0TSG0"/>
<dbReference type="CTD" id="9947202"/>
<evidence type="ECO:0000256" key="1">
    <source>
        <dbReference type="PROSITE-ProRule" id="PRU00023"/>
    </source>
</evidence>
<dbReference type="InterPro" id="IPR002110">
    <property type="entry name" value="Ankyrin_rpt"/>
</dbReference>
<dbReference type="InterPro" id="IPR051481">
    <property type="entry name" value="BTB-POZ/Galectin-3-binding"/>
</dbReference>
<dbReference type="PROSITE" id="PS50097">
    <property type="entry name" value="BTB"/>
    <property type="match status" value="1"/>
</dbReference>
<dbReference type="PANTHER" id="PTHR24410:SF23">
    <property type="entry name" value="BTB DOMAIN-CONTAINING PROTEIN-RELATED"/>
    <property type="match status" value="1"/>
</dbReference>
<proteinExistence type="predicted"/>
<evidence type="ECO:0000259" key="2">
    <source>
        <dbReference type="PROSITE" id="PS50097"/>
    </source>
</evidence>
<dbReference type="SUPFAM" id="SSF48403">
    <property type="entry name" value="Ankyrin repeat"/>
    <property type="match status" value="1"/>
</dbReference>
<dbReference type="InterPro" id="IPR011333">
    <property type="entry name" value="SKP1/BTB/POZ_sf"/>
</dbReference>
<dbReference type="Gene3D" id="3.30.710.10">
    <property type="entry name" value="Potassium Channel Kv1.1, Chain A"/>
    <property type="match status" value="1"/>
</dbReference>
<dbReference type="Pfam" id="PF00651">
    <property type="entry name" value="BTB"/>
    <property type="match status" value="1"/>
</dbReference>
<dbReference type="InParanoid" id="A0A1S0TSG0"/>